<dbReference type="Pfam" id="PF00782">
    <property type="entry name" value="DSPc"/>
    <property type="match status" value="1"/>
</dbReference>
<comment type="caution">
    <text evidence="6">The sequence shown here is derived from an EMBL/GenBank/DDBJ whole genome shotgun (WGS) entry which is preliminary data.</text>
</comment>
<accession>A0A7J6LZT9</accession>
<evidence type="ECO:0000256" key="3">
    <source>
        <dbReference type="SAM" id="Phobius"/>
    </source>
</evidence>
<evidence type="ECO:0000313" key="6">
    <source>
        <dbReference type="EMBL" id="KAF4664744.1"/>
    </source>
</evidence>
<dbReference type="AlphaFoldDB" id="A0A7J6LZT9"/>
<sequence length="190" mass="21684">MEQVANNTPLWVMKIASQLLFWPTFAWNYLLYIRRSDDGWYSTIVELETGGRLLLGPAPVFKSMRDTLTKTEGVTVFVSTLHRDFTDSSVESHTFPMVDFVSPDLHTVEEAVEYVDERLAAGKTVYVHCKAGKGRSGTIVICWLMKHFGMSPEEAQEYLTKARPQVLKILSKREVVQEYYTKHVASSKKT</sequence>
<protein>
    <submittedName>
        <fullName evidence="6">Phosphatidylglycerophosphatase and protein-tyrosine phosphatase 1</fullName>
    </submittedName>
</protein>
<dbReference type="FunFam" id="3.90.190.10:FF:000157">
    <property type="entry name" value="Protein-tyrosine phosphatase"/>
    <property type="match status" value="1"/>
</dbReference>
<keyword evidence="2" id="KW-0904">Protein phosphatase</keyword>
<dbReference type="InterPro" id="IPR000387">
    <property type="entry name" value="Tyr_Pase_dom"/>
</dbReference>
<gene>
    <name evidence="6" type="primary">PTPMT1_2</name>
    <name evidence="6" type="ORF">FOL47_004979</name>
</gene>
<dbReference type="SMART" id="SM00195">
    <property type="entry name" value="DSPc"/>
    <property type="match status" value="1"/>
</dbReference>
<dbReference type="InterPro" id="IPR020422">
    <property type="entry name" value="TYR_PHOSPHATASE_DUAL_dom"/>
</dbReference>
<evidence type="ECO:0000259" key="4">
    <source>
        <dbReference type="PROSITE" id="PS50054"/>
    </source>
</evidence>
<dbReference type="InterPro" id="IPR016130">
    <property type="entry name" value="Tyr_Pase_AS"/>
</dbReference>
<feature type="domain" description="Tyrosine specific protein phosphatases" evidence="5">
    <location>
        <begin position="106"/>
        <end position="174"/>
    </location>
</feature>
<evidence type="ECO:0000256" key="2">
    <source>
        <dbReference type="ARBA" id="ARBA00022912"/>
    </source>
</evidence>
<dbReference type="OrthoDB" id="10252009at2759"/>
<dbReference type="PANTHER" id="PTHR46274">
    <property type="entry name" value="PHOSPHATIDYLINOSITOL PHOSPHATASE"/>
    <property type="match status" value="1"/>
</dbReference>
<dbReference type="GO" id="GO:0004721">
    <property type="term" value="F:phosphoprotein phosphatase activity"/>
    <property type="evidence" value="ECO:0007669"/>
    <property type="project" value="UniProtKB-KW"/>
</dbReference>
<keyword evidence="3" id="KW-0812">Transmembrane</keyword>
<keyword evidence="3" id="KW-1133">Transmembrane helix</keyword>
<proteinExistence type="predicted"/>
<dbReference type="EMBL" id="JAAPAO010000280">
    <property type="protein sequence ID" value="KAF4664744.1"/>
    <property type="molecule type" value="Genomic_DNA"/>
</dbReference>
<organism evidence="6 7">
    <name type="scientific">Perkinsus chesapeaki</name>
    <name type="common">Clam parasite</name>
    <name type="synonym">Perkinsus andrewsi</name>
    <dbReference type="NCBI Taxonomy" id="330153"/>
    <lineage>
        <taxon>Eukaryota</taxon>
        <taxon>Sar</taxon>
        <taxon>Alveolata</taxon>
        <taxon>Perkinsozoa</taxon>
        <taxon>Perkinsea</taxon>
        <taxon>Perkinsida</taxon>
        <taxon>Perkinsidae</taxon>
        <taxon>Perkinsus</taxon>
    </lineage>
</organism>
<dbReference type="PROSITE" id="PS50054">
    <property type="entry name" value="TYR_PHOSPHATASE_DUAL"/>
    <property type="match status" value="1"/>
</dbReference>
<dbReference type="PROSITE" id="PS00383">
    <property type="entry name" value="TYR_PHOSPHATASE_1"/>
    <property type="match status" value="1"/>
</dbReference>
<dbReference type="SUPFAM" id="SSF52799">
    <property type="entry name" value="(Phosphotyrosine protein) phosphatases II"/>
    <property type="match status" value="1"/>
</dbReference>
<reference evidence="6 7" key="1">
    <citation type="submission" date="2020-04" db="EMBL/GenBank/DDBJ databases">
        <title>Perkinsus chesapeaki whole genome sequence.</title>
        <authorList>
            <person name="Bogema D.R."/>
        </authorList>
    </citation>
    <scope>NUCLEOTIDE SEQUENCE [LARGE SCALE GENOMIC DNA]</scope>
    <source>
        <strain evidence="6">ATCC PRA-425</strain>
    </source>
</reference>
<keyword evidence="3" id="KW-0472">Membrane</keyword>
<dbReference type="PANTHER" id="PTHR46274:SF6">
    <property type="entry name" value="TYR_PHOSPHATASE_2 DOMAIN-CONTAINING PROTEIN"/>
    <property type="match status" value="1"/>
</dbReference>
<dbReference type="InterPro" id="IPR000340">
    <property type="entry name" value="Dual-sp_phosphatase_cat-dom"/>
</dbReference>
<name>A0A7J6LZT9_PERCH</name>
<keyword evidence="1" id="KW-0378">Hydrolase</keyword>
<feature type="domain" description="Tyrosine-protein phosphatase" evidence="4">
    <location>
        <begin position="40"/>
        <end position="185"/>
    </location>
</feature>
<feature type="transmembrane region" description="Helical" evidence="3">
    <location>
        <begin position="12"/>
        <end position="32"/>
    </location>
</feature>
<evidence type="ECO:0000313" key="7">
    <source>
        <dbReference type="Proteomes" id="UP000591131"/>
    </source>
</evidence>
<dbReference type="Gene3D" id="3.90.190.10">
    <property type="entry name" value="Protein tyrosine phosphatase superfamily"/>
    <property type="match status" value="1"/>
</dbReference>
<keyword evidence="7" id="KW-1185">Reference proteome</keyword>
<dbReference type="Proteomes" id="UP000591131">
    <property type="component" value="Unassembled WGS sequence"/>
</dbReference>
<evidence type="ECO:0000259" key="5">
    <source>
        <dbReference type="PROSITE" id="PS50056"/>
    </source>
</evidence>
<evidence type="ECO:0000256" key="1">
    <source>
        <dbReference type="ARBA" id="ARBA00022801"/>
    </source>
</evidence>
<dbReference type="PROSITE" id="PS50056">
    <property type="entry name" value="TYR_PHOSPHATASE_2"/>
    <property type="match status" value="1"/>
</dbReference>
<dbReference type="InterPro" id="IPR029021">
    <property type="entry name" value="Prot-tyrosine_phosphatase-like"/>
</dbReference>